<protein>
    <submittedName>
        <fullName evidence="4">GNAT family N-acetyltransferase</fullName>
    </submittedName>
</protein>
<comment type="caution">
    <text evidence="4">The sequence shown here is derived from an EMBL/GenBank/DDBJ whole genome shotgun (WGS) entry which is preliminary data.</text>
</comment>
<dbReference type="PROSITE" id="PS51186">
    <property type="entry name" value="GNAT"/>
    <property type="match status" value="1"/>
</dbReference>
<dbReference type="SUPFAM" id="SSF55729">
    <property type="entry name" value="Acyl-CoA N-acyltransferases (Nat)"/>
    <property type="match status" value="1"/>
</dbReference>
<reference evidence="4 5" key="1">
    <citation type="submission" date="2019-01" db="EMBL/GenBank/DDBJ databases">
        <title>Mucilaginibacter antarcticum sp. nov., isolated from antarctic soil.</title>
        <authorList>
            <person name="Yan Y.-Q."/>
            <person name="Du Z.-J."/>
        </authorList>
    </citation>
    <scope>NUCLEOTIDE SEQUENCE [LARGE SCALE GENOMIC DNA]</scope>
    <source>
        <strain evidence="4 5">F01003</strain>
    </source>
</reference>
<sequence length="149" mass="16325">MLLNVDIMTISEAKFYKEGVINLLSAAKLPVEDLPAQLDNFIVVIENDTVIGVAGLELYGDYGLLRSVAVDKDQRGKGIASDLLARIEETAVSLSLEGIYLLTETAADYFNRKGYEHIARMDIPEEVKASSEFSHVCAQSAIAMKKSIQ</sequence>
<evidence type="ECO:0000313" key="5">
    <source>
        <dbReference type="Proteomes" id="UP000286701"/>
    </source>
</evidence>
<dbReference type="InterPro" id="IPR000182">
    <property type="entry name" value="GNAT_dom"/>
</dbReference>
<evidence type="ECO:0000259" key="3">
    <source>
        <dbReference type="PROSITE" id="PS51186"/>
    </source>
</evidence>
<proteinExistence type="predicted"/>
<organism evidence="4 5">
    <name type="scientific">Mucilaginibacter gilvus</name>
    <dbReference type="NCBI Taxonomy" id="2305909"/>
    <lineage>
        <taxon>Bacteria</taxon>
        <taxon>Pseudomonadati</taxon>
        <taxon>Bacteroidota</taxon>
        <taxon>Sphingobacteriia</taxon>
        <taxon>Sphingobacteriales</taxon>
        <taxon>Sphingobacteriaceae</taxon>
        <taxon>Mucilaginibacter</taxon>
    </lineage>
</organism>
<dbReference type="Pfam" id="PF13508">
    <property type="entry name" value="Acetyltransf_7"/>
    <property type="match status" value="1"/>
</dbReference>
<evidence type="ECO:0000313" key="4">
    <source>
        <dbReference type="EMBL" id="RWY50346.1"/>
    </source>
</evidence>
<evidence type="ECO:0000256" key="2">
    <source>
        <dbReference type="ARBA" id="ARBA00023315"/>
    </source>
</evidence>
<feature type="domain" description="N-acetyltransferase" evidence="3">
    <location>
        <begin position="3"/>
        <end position="149"/>
    </location>
</feature>
<dbReference type="Gene3D" id="3.40.630.30">
    <property type="match status" value="1"/>
</dbReference>
<name>A0A3S3VCG1_9SPHI</name>
<dbReference type="PANTHER" id="PTHR30602:SF12">
    <property type="entry name" value="AMINO-ACID ACETYLTRANSFERASE NAGS1, CHLOROPLASTIC-RELATED"/>
    <property type="match status" value="1"/>
</dbReference>
<dbReference type="Proteomes" id="UP000286701">
    <property type="component" value="Unassembled WGS sequence"/>
</dbReference>
<keyword evidence="1 4" id="KW-0808">Transferase</keyword>
<evidence type="ECO:0000256" key="1">
    <source>
        <dbReference type="ARBA" id="ARBA00022679"/>
    </source>
</evidence>
<dbReference type="GO" id="GO:0004042">
    <property type="term" value="F:L-glutamate N-acetyltransferase activity"/>
    <property type="evidence" value="ECO:0007669"/>
    <property type="project" value="InterPro"/>
</dbReference>
<gene>
    <name evidence="4" type="ORF">EPL05_16525</name>
</gene>
<keyword evidence="5" id="KW-1185">Reference proteome</keyword>
<dbReference type="PANTHER" id="PTHR30602">
    <property type="entry name" value="AMINO-ACID ACETYLTRANSFERASE"/>
    <property type="match status" value="1"/>
</dbReference>
<keyword evidence="2" id="KW-0012">Acyltransferase</keyword>
<dbReference type="InterPro" id="IPR016181">
    <property type="entry name" value="Acyl_CoA_acyltransferase"/>
</dbReference>
<dbReference type="GO" id="GO:0006526">
    <property type="term" value="P:L-arginine biosynthetic process"/>
    <property type="evidence" value="ECO:0007669"/>
    <property type="project" value="InterPro"/>
</dbReference>
<dbReference type="EMBL" id="SBIW01000007">
    <property type="protein sequence ID" value="RWY50346.1"/>
    <property type="molecule type" value="Genomic_DNA"/>
</dbReference>
<dbReference type="NCBIfam" id="NF040501">
    <property type="entry name" value="resist_ArsN2"/>
    <property type="match status" value="1"/>
</dbReference>
<dbReference type="OrthoDB" id="5197788at2"/>
<accession>A0A3S3VCG1</accession>
<dbReference type="GO" id="GO:0005737">
    <property type="term" value="C:cytoplasm"/>
    <property type="evidence" value="ECO:0007669"/>
    <property type="project" value="InterPro"/>
</dbReference>
<dbReference type="InterPro" id="IPR010167">
    <property type="entry name" value="NH2A_AcTrfase"/>
</dbReference>
<dbReference type="CDD" id="cd04301">
    <property type="entry name" value="NAT_SF"/>
    <property type="match status" value="1"/>
</dbReference>
<dbReference type="AlphaFoldDB" id="A0A3S3VCG1"/>